<name>A0AAV0DLG2_9ASTE</name>
<dbReference type="AlphaFoldDB" id="A0AAV0DLG2"/>
<proteinExistence type="predicted"/>
<accession>A0AAV0DLG2</accession>
<gene>
    <name evidence="1" type="ORF">CEPIT_LOCUS16815</name>
</gene>
<reference evidence="1" key="1">
    <citation type="submission" date="2022-07" db="EMBL/GenBank/DDBJ databases">
        <authorList>
            <person name="Macas J."/>
            <person name="Novak P."/>
            <person name="Neumann P."/>
        </authorList>
    </citation>
    <scope>NUCLEOTIDE SEQUENCE</scope>
</reference>
<evidence type="ECO:0000313" key="2">
    <source>
        <dbReference type="Proteomes" id="UP001152523"/>
    </source>
</evidence>
<dbReference type="EMBL" id="CAMAPF010000127">
    <property type="protein sequence ID" value="CAH9104474.1"/>
    <property type="molecule type" value="Genomic_DNA"/>
</dbReference>
<sequence>MYVIHTLSLQFAMKDLGDVHYFLDIQAKRTPNGLFLSHAEYISDLLHRFRLHTVKPVRTPLPSRTTLSLTSGELLSDATEYHNMNLQVLTGDISSRPMTQI</sequence>
<evidence type="ECO:0008006" key="3">
    <source>
        <dbReference type="Google" id="ProtNLM"/>
    </source>
</evidence>
<keyword evidence="2" id="KW-1185">Reference proteome</keyword>
<organism evidence="1 2">
    <name type="scientific">Cuscuta epithymum</name>
    <dbReference type="NCBI Taxonomy" id="186058"/>
    <lineage>
        <taxon>Eukaryota</taxon>
        <taxon>Viridiplantae</taxon>
        <taxon>Streptophyta</taxon>
        <taxon>Embryophyta</taxon>
        <taxon>Tracheophyta</taxon>
        <taxon>Spermatophyta</taxon>
        <taxon>Magnoliopsida</taxon>
        <taxon>eudicotyledons</taxon>
        <taxon>Gunneridae</taxon>
        <taxon>Pentapetalae</taxon>
        <taxon>asterids</taxon>
        <taxon>lamiids</taxon>
        <taxon>Solanales</taxon>
        <taxon>Convolvulaceae</taxon>
        <taxon>Cuscuteae</taxon>
        <taxon>Cuscuta</taxon>
        <taxon>Cuscuta subgen. Cuscuta</taxon>
    </lineage>
</organism>
<protein>
    <recommendedName>
        <fullName evidence="3">Reverse transcriptase Ty1/copia-type domain-containing protein</fullName>
    </recommendedName>
</protein>
<dbReference type="Proteomes" id="UP001152523">
    <property type="component" value="Unassembled WGS sequence"/>
</dbReference>
<evidence type="ECO:0000313" key="1">
    <source>
        <dbReference type="EMBL" id="CAH9104474.1"/>
    </source>
</evidence>
<comment type="caution">
    <text evidence="1">The sequence shown here is derived from an EMBL/GenBank/DDBJ whole genome shotgun (WGS) entry which is preliminary data.</text>
</comment>